<feature type="compositionally biased region" description="Basic and acidic residues" evidence="1">
    <location>
        <begin position="14"/>
        <end position="24"/>
    </location>
</feature>
<organism evidence="2 3">
    <name type="scientific">Austropuccinia psidii MF-1</name>
    <dbReference type="NCBI Taxonomy" id="1389203"/>
    <lineage>
        <taxon>Eukaryota</taxon>
        <taxon>Fungi</taxon>
        <taxon>Dikarya</taxon>
        <taxon>Basidiomycota</taxon>
        <taxon>Pucciniomycotina</taxon>
        <taxon>Pucciniomycetes</taxon>
        <taxon>Pucciniales</taxon>
        <taxon>Sphaerophragmiaceae</taxon>
        <taxon>Austropuccinia</taxon>
    </lineage>
</organism>
<dbReference type="EMBL" id="AVOT02151377">
    <property type="protein sequence ID" value="MBW0592957.1"/>
    <property type="molecule type" value="Genomic_DNA"/>
</dbReference>
<evidence type="ECO:0000313" key="2">
    <source>
        <dbReference type="EMBL" id="MBW0592957.1"/>
    </source>
</evidence>
<dbReference type="AlphaFoldDB" id="A0A9Q3QE04"/>
<reference evidence="2" key="1">
    <citation type="submission" date="2021-03" db="EMBL/GenBank/DDBJ databases">
        <title>Draft genome sequence of rust myrtle Austropuccinia psidii MF-1, a brazilian biotype.</title>
        <authorList>
            <person name="Quecine M.C."/>
            <person name="Pachon D.M.R."/>
            <person name="Bonatelli M.L."/>
            <person name="Correr F.H."/>
            <person name="Franceschini L.M."/>
            <person name="Leite T.F."/>
            <person name="Margarido G.R.A."/>
            <person name="Almeida C.A."/>
            <person name="Ferrarezi J.A."/>
            <person name="Labate C.A."/>
        </authorList>
    </citation>
    <scope>NUCLEOTIDE SEQUENCE</scope>
    <source>
        <strain evidence="2">MF-1</strain>
    </source>
</reference>
<evidence type="ECO:0000313" key="3">
    <source>
        <dbReference type="Proteomes" id="UP000765509"/>
    </source>
</evidence>
<dbReference type="Proteomes" id="UP000765509">
    <property type="component" value="Unassembled WGS sequence"/>
</dbReference>
<sequence length="112" mass="12632">MSALQAIQTKKKQKETSVEQDELKSMAPDGESLQDSKANDDEDDDVPLGIQSQLNLIKSIAQHNSMMIENPYLSTLNQPHFPSSFIQKPHHLLNINLFPPPPTQSFDFFNPN</sequence>
<gene>
    <name evidence="2" type="ORF">O181_132672</name>
</gene>
<keyword evidence="3" id="KW-1185">Reference proteome</keyword>
<protein>
    <submittedName>
        <fullName evidence="2">Uncharacterized protein</fullName>
    </submittedName>
</protein>
<proteinExistence type="predicted"/>
<comment type="caution">
    <text evidence="2">The sequence shown here is derived from an EMBL/GenBank/DDBJ whole genome shotgun (WGS) entry which is preliminary data.</text>
</comment>
<name>A0A9Q3QE04_9BASI</name>
<accession>A0A9Q3QE04</accession>
<feature type="region of interest" description="Disordered" evidence="1">
    <location>
        <begin position="1"/>
        <end position="47"/>
    </location>
</feature>
<evidence type="ECO:0000256" key="1">
    <source>
        <dbReference type="SAM" id="MobiDB-lite"/>
    </source>
</evidence>